<keyword evidence="5 10" id="KW-0055">Arginine biosynthesis</keyword>
<feature type="binding site" evidence="10">
    <location>
        <position position="260"/>
    </location>
    <ligand>
        <name>L-citrulline</name>
        <dbReference type="ChEBI" id="CHEBI:57743"/>
    </ligand>
</feature>
<dbReference type="CDD" id="cd01999">
    <property type="entry name" value="ASS"/>
    <property type="match status" value="1"/>
</dbReference>
<feature type="domain" description="Arginosuccinate synthase-like N-terminal" evidence="11">
    <location>
        <begin position="6"/>
        <end position="165"/>
    </location>
</feature>
<evidence type="ECO:0000259" key="12">
    <source>
        <dbReference type="Pfam" id="PF20979"/>
    </source>
</evidence>
<dbReference type="Pfam" id="PF00764">
    <property type="entry name" value="Arginosuc_synth"/>
    <property type="match status" value="1"/>
</dbReference>
<dbReference type="GO" id="GO:0004055">
    <property type="term" value="F:argininosuccinate synthase activity"/>
    <property type="evidence" value="ECO:0007669"/>
    <property type="project" value="UniProtKB-UniRule"/>
</dbReference>
<dbReference type="InterPro" id="IPR001518">
    <property type="entry name" value="Arginosuc_synth"/>
</dbReference>
<feature type="domain" description="Arginosuccinate synthase C-terminal" evidence="12">
    <location>
        <begin position="174"/>
        <end position="391"/>
    </location>
</feature>
<dbReference type="UniPathway" id="UPA00068">
    <property type="reaction ID" value="UER00113"/>
</dbReference>
<name>A0A0R1SJT3_9LACO</name>
<reference evidence="13 14" key="1">
    <citation type="journal article" date="2015" name="Genome Announc.">
        <title>Expanding the biotechnology potential of lactobacilli through comparative genomics of 213 strains and associated genera.</title>
        <authorList>
            <person name="Sun Z."/>
            <person name="Harris H.M."/>
            <person name="McCann A."/>
            <person name="Guo C."/>
            <person name="Argimon S."/>
            <person name="Zhang W."/>
            <person name="Yang X."/>
            <person name="Jeffery I.B."/>
            <person name="Cooney J.C."/>
            <person name="Kagawa T.F."/>
            <person name="Liu W."/>
            <person name="Song Y."/>
            <person name="Salvetti E."/>
            <person name="Wrobel A."/>
            <person name="Rasinkangas P."/>
            <person name="Parkhill J."/>
            <person name="Rea M.C."/>
            <person name="O'Sullivan O."/>
            <person name="Ritari J."/>
            <person name="Douillard F.P."/>
            <person name="Paul Ross R."/>
            <person name="Yang R."/>
            <person name="Briner A.E."/>
            <person name="Felis G.E."/>
            <person name="de Vos W.M."/>
            <person name="Barrangou R."/>
            <person name="Klaenhammer T.R."/>
            <person name="Caufield P.W."/>
            <person name="Cui Y."/>
            <person name="Zhang H."/>
            <person name="O'Toole P.W."/>
        </authorList>
    </citation>
    <scope>NUCLEOTIDE SEQUENCE [LARGE SCALE GENOMIC DNA]</scope>
    <source>
        <strain evidence="13 14">DSM 14857</strain>
    </source>
</reference>
<dbReference type="PATRIC" id="fig|1423815.3.peg.364"/>
<dbReference type="PROSITE" id="PS00565">
    <property type="entry name" value="ARGININOSUCCIN_SYN_2"/>
    <property type="match status" value="1"/>
</dbReference>
<evidence type="ECO:0000256" key="10">
    <source>
        <dbReference type="HAMAP-Rule" id="MF_00005"/>
    </source>
</evidence>
<evidence type="ECO:0000256" key="8">
    <source>
        <dbReference type="ARBA" id="ARBA00022741"/>
    </source>
</evidence>
<feature type="binding site" evidence="10">
    <location>
        <position position="127"/>
    </location>
    <ligand>
        <name>L-citrulline</name>
        <dbReference type="ChEBI" id="CHEBI:57743"/>
    </ligand>
</feature>
<dbReference type="Gene3D" id="3.40.50.620">
    <property type="entry name" value="HUPs"/>
    <property type="match status" value="1"/>
</dbReference>
<dbReference type="GO" id="GO:0005737">
    <property type="term" value="C:cytoplasm"/>
    <property type="evidence" value="ECO:0007669"/>
    <property type="project" value="UniProtKB-SubCell"/>
</dbReference>
<dbReference type="SUPFAM" id="SSF69864">
    <property type="entry name" value="Argininosuccinate synthetase, C-terminal domain"/>
    <property type="match status" value="1"/>
</dbReference>
<protein>
    <recommendedName>
        <fullName evidence="3 10">Argininosuccinate synthase</fullName>
        <ecNumber evidence="3 10">6.3.4.5</ecNumber>
    </recommendedName>
    <alternativeName>
        <fullName evidence="10">Citrulline--aspartate ligase</fullName>
    </alternativeName>
</protein>
<dbReference type="EMBL" id="AZFA01000011">
    <property type="protein sequence ID" value="KRL66754.1"/>
    <property type="molecule type" value="Genomic_DNA"/>
</dbReference>
<evidence type="ECO:0000256" key="5">
    <source>
        <dbReference type="ARBA" id="ARBA00022571"/>
    </source>
</evidence>
<feature type="binding site" evidence="10">
    <location>
        <position position="272"/>
    </location>
    <ligand>
        <name>L-citrulline</name>
        <dbReference type="ChEBI" id="CHEBI:57743"/>
    </ligand>
</feature>
<evidence type="ECO:0000259" key="11">
    <source>
        <dbReference type="Pfam" id="PF00764"/>
    </source>
</evidence>
<proteinExistence type="inferred from homology"/>
<dbReference type="InterPro" id="IPR023434">
    <property type="entry name" value="Arginosuc_synth_type_1_subfam"/>
</dbReference>
<dbReference type="NCBIfam" id="TIGR00032">
    <property type="entry name" value="argG"/>
    <property type="match status" value="1"/>
</dbReference>
<comment type="catalytic activity">
    <reaction evidence="10">
        <text>L-citrulline + L-aspartate + ATP = 2-(N(omega)-L-arginino)succinate + AMP + diphosphate + H(+)</text>
        <dbReference type="Rhea" id="RHEA:10932"/>
        <dbReference type="ChEBI" id="CHEBI:15378"/>
        <dbReference type="ChEBI" id="CHEBI:29991"/>
        <dbReference type="ChEBI" id="CHEBI:30616"/>
        <dbReference type="ChEBI" id="CHEBI:33019"/>
        <dbReference type="ChEBI" id="CHEBI:57472"/>
        <dbReference type="ChEBI" id="CHEBI:57743"/>
        <dbReference type="ChEBI" id="CHEBI:456215"/>
        <dbReference type="EC" id="6.3.4.5"/>
    </reaction>
</comment>
<evidence type="ECO:0000313" key="13">
    <source>
        <dbReference type="EMBL" id="KRL66754.1"/>
    </source>
</evidence>
<keyword evidence="7 10" id="KW-0028">Amino-acid biosynthesis</keyword>
<evidence type="ECO:0000313" key="14">
    <source>
        <dbReference type="Proteomes" id="UP000051647"/>
    </source>
</evidence>
<evidence type="ECO:0000256" key="7">
    <source>
        <dbReference type="ARBA" id="ARBA00022605"/>
    </source>
</evidence>
<dbReference type="RefSeq" id="WP_010623424.1">
    <property type="nucleotide sequence ID" value="NZ_AZFA01000011.1"/>
</dbReference>
<feature type="binding site" evidence="10">
    <location>
        <position position="119"/>
    </location>
    <ligand>
        <name>L-aspartate</name>
        <dbReference type="ChEBI" id="CHEBI:29991"/>
    </ligand>
</feature>
<dbReference type="eggNOG" id="COG0137">
    <property type="taxonomic scope" value="Bacteria"/>
</dbReference>
<evidence type="ECO:0000256" key="6">
    <source>
        <dbReference type="ARBA" id="ARBA00022598"/>
    </source>
</evidence>
<feature type="binding site" evidence="10">
    <location>
        <position position="123"/>
    </location>
    <ligand>
        <name>L-aspartate</name>
        <dbReference type="ChEBI" id="CHEBI:29991"/>
    </ligand>
</feature>
<feature type="binding site" evidence="10">
    <location>
        <position position="117"/>
    </location>
    <ligand>
        <name>ATP</name>
        <dbReference type="ChEBI" id="CHEBI:30616"/>
    </ligand>
</feature>
<keyword evidence="8 10" id="KW-0547">Nucleotide-binding</keyword>
<dbReference type="GO" id="GO:0005524">
    <property type="term" value="F:ATP binding"/>
    <property type="evidence" value="ECO:0007669"/>
    <property type="project" value="UniProtKB-UniRule"/>
</dbReference>
<organism evidence="13 14">
    <name type="scientific">Companilactobacillus versmoldensis DSM 14857 = KCTC 3814</name>
    <dbReference type="NCBI Taxonomy" id="1423815"/>
    <lineage>
        <taxon>Bacteria</taxon>
        <taxon>Bacillati</taxon>
        <taxon>Bacillota</taxon>
        <taxon>Bacilli</taxon>
        <taxon>Lactobacillales</taxon>
        <taxon>Lactobacillaceae</taxon>
        <taxon>Companilactobacillus</taxon>
    </lineage>
</organism>
<dbReference type="InterPro" id="IPR048268">
    <property type="entry name" value="Arginosuc_syn_C"/>
</dbReference>
<dbReference type="OrthoDB" id="9801641at2"/>
<dbReference type="Gene3D" id="1.20.5.470">
    <property type="entry name" value="Single helix bin"/>
    <property type="match status" value="1"/>
</dbReference>
<feature type="binding site" evidence="10">
    <location>
        <position position="175"/>
    </location>
    <ligand>
        <name>L-citrulline</name>
        <dbReference type="ChEBI" id="CHEBI:57743"/>
    </ligand>
</feature>
<dbReference type="AlphaFoldDB" id="A0A0R1SJT3"/>
<dbReference type="STRING" id="1423815.FC27_GL000357"/>
<dbReference type="SUPFAM" id="SSF52402">
    <property type="entry name" value="Adenine nucleotide alpha hydrolases-like"/>
    <property type="match status" value="1"/>
</dbReference>
<dbReference type="Gene3D" id="3.90.1260.10">
    <property type="entry name" value="Argininosuccinate synthetase, chain A, domain 2"/>
    <property type="match status" value="1"/>
</dbReference>
<dbReference type="FunFam" id="3.90.1260.10:FF:000007">
    <property type="entry name" value="Argininosuccinate synthase"/>
    <property type="match status" value="1"/>
</dbReference>
<dbReference type="PANTHER" id="PTHR11587">
    <property type="entry name" value="ARGININOSUCCINATE SYNTHASE"/>
    <property type="match status" value="1"/>
</dbReference>
<dbReference type="InterPro" id="IPR018223">
    <property type="entry name" value="Arginosuc_synth_CS"/>
</dbReference>
<dbReference type="FunFam" id="3.40.50.620:FF:000038">
    <property type="entry name" value="Argininosuccinate synthase"/>
    <property type="match status" value="1"/>
</dbReference>
<comment type="similarity">
    <text evidence="10">Belongs to the argininosuccinate synthase family. Type 1 subfamily.</text>
</comment>
<comment type="caution">
    <text evidence="13">The sequence shown here is derived from an EMBL/GenBank/DDBJ whole genome shotgun (WGS) entry which is preliminary data.</text>
</comment>
<feature type="binding site" evidence="10">
    <location>
        <position position="87"/>
    </location>
    <ligand>
        <name>L-citrulline</name>
        <dbReference type="ChEBI" id="CHEBI:57743"/>
    </ligand>
</feature>
<comment type="caution">
    <text evidence="10">Lacks conserved residue(s) required for the propagation of feature annotation.</text>
</comment>
<dbReference type="Proteomes" id="UP000051647">
    <property type="component" value="Unassembled WGS sequence"/>
</dbReference>
<evidence type="ECO:0000256" key="1">
    <source>
        <dbReference type="ARBA" id="ARBA00004967"/>
    </source>
</evidence>
<dbReference type="GO" id="GO:0006526">
    <property type="term" value="P:L-arginine biosynthetic process"/>
    <property type="evidence" value="ECO:0007669"/>
    <property type="project" value="UniProtKB-UniRule"/>
</dbReference>
<feature type="binding site" evidence="10">
    <location>
        <position position="123"/>
    </location>
    <ligand>
        <name>L-citrulline</name>
        <dbReference type="ChEBI" id="CHEBI:57743"/>
    </ligand>
</feature>
<evidence type="ECO:0000256" key="3">
    <source>
        <dbReference type="ARBA" id="ARBA00012286"/>
    </source>
</evidence>
<dbReference type="NCBIfam" id="NF001770">
    <property type="entry name" value="PRK00509.1"/>
    <property type="match status" value="1"/>
</dbReference>
<sequence length="408" mass="45213">MTDTKKVVLAYSGGLDTSVAIPWLKNKGYDVIACCIDVGEGKDLDFIEKKAINAGAVDAETIDAKEEFADGYALVSLQGNTLYEGSYPLLSALSRPLIVKKLVEVAEKNNAVAIAHGCTGKGNDQVRFEVGIHALAPDLEVLSPVRDWHWSREKEIDFAKKHNIPVPINLDSPYSIDANIWGRANEAGVLEDPWVEAPEDAFGITNPIEKTPDEPTTMTIKFNKGVPVSINDEEMSFATMIEKLNKIAGENGVGRIDHIENRLVGIKSREIYECPAAMVLIKAHQELEDLTTERDLGHFKPVIEKELTEIIYNGLWFSPLMESLLAFLKESQKNVTGEIRLQLFKGNVWILGRRAKTSLYDKDLATYTSSDSFDQEAAKGFIKLWGLPTQVQAQVNAKNDQKPVNEAK</sequence>
<accession>A0A0R1SJT3</accession>
<gene>
    <name evidence="10" type="primary">argG</name>
    <name evidence="13" type="ORF">FC27_GL000357</name>
</gene>
<dbReference type="EC" id="6.3.4.5" evidence="3 10"/>
<keyword evidence="14" id="KW-1185">Reference proteome</keyword>
<comment type="pathway">
    <text evidence="1 10">Amino-acid biosynthesis; L-arginine biosynthesis; L-arginine from L-ornithine and carbamoyl phosphate: step 2/3.</text>
</comment>
<dbReference type="GO" id="GO:0000053">
    <property type="term" value="P:argininosuccinate metabolic process"/>
    <property type="evidence" value="ECO:0007669"/>
    <property type="project" value="TreeGrafter"/>
</dbReference>
<comment type="subcellular location">
    <subcellularLocation>
        <location evidence="10">Cytoplasm</location>
    </subcellularLocation>
</comment>
<evidence type="ECO:0000256" key="4">
    <source>
        <dbReference type="ARBA" id="ARBA00022490"/>
    </source>
</evidence>
<keyword evidence="4 10" id="KW-0963">Cytoplasm</keyword>
<comment type="subunit">
    <text evidence="2 10">Homotetramer.</text>
</comment>
<dbReference type="InterPro" id="IPR014729">
    <property type="entry name" value="Rossmann-like_a/b/a_fold"/>
</dbReference>
<dbReference type="PANTHER" id="PTHR11587:SF2">
    <property type="entry name" value="ARGININOSUCCINATE SYNTHASE"/>
    <property type="match status" value="1"/>
</dbReference>
<evidence type="ECO:0000256" key="2">
    <source>
        <dbReference type="ARBA" id="ARBA00011881"/>
    </source>
</evidence>
<evidence type="ECO:0000256" key="9">
    <source>
        <dbReference type="ARBA" id="ARBA00022840"/>
    </source>
</evidence>
<dbReference type="InterPro" id="IPR024074">
    <property type="entry name" value="AS_cat/multimer_dom_body"/>
</dbReference>
<dbReference type="HAMAP" id="MF_00005">
    <property type="entry name" value="Arg_succ_synth_type1"/>
    <property type="match status" value="1"/>
</dbReference>
<keyword evidence="6 10" id="KW-0436">Ligase</keyword>
<dbReference type="GO" id="GO:0000050">
    <property type="term" value="P:urea cycle"/>
    <property type="evidence" value="ECO:0007669"/>
    <property type="project" value="TreeGrafter"/>
</dbReference>
<dbReference type="Pfam" id="PF20979">
    <property type="entry name" value="Arginosuc_syn_C"/>
    <property type="match status" value="1"/>
</dbReference>
<dbReference type="InterPro" id="IPR048267">
    <property type="entry name" value="Arginosuc_syn_N"/>
</dbReference>
<dbReference type="PROSITE" id="PS00564">
    <property type="entry name" value="ARGININOSUCCIN_SYN_1"/>
    <property type="match status" value="1"/>
</dbReference>
<feature type="binding site" evidence="10">
    <location>
        <begin position="10"/>
        <end position="18"/>
    </location>
    <ligand>
        <name>ATP</name>
        <dbReference type="ChEBI" id="CHEBI:30616"/>
    </ligand>
</feature>
<dbReference type="FunFam" id="1.20.5.470:FF:000002">
    <property type="entry name" value="Argininosuccinate synthase"/>
    <property type="match status" value="1"/>
</dbReference>
<feature type="binding site" evidence="10">
    <location>
        <position position="124"/>
    </location>
    <ligand>
        <name>L-aspartate</name>
        <dbReference type="ChEBI" id="CHEBI:29991"/>
    </ligand>
</feature>
<keyword evidence="9 10" id="KW-0067">ATP-binding</keyword>